<reference evidence="3" key="1">
    <citation type="submission" date="2021-03" db="EMBL/GenBank/DDBJ databases">
        <authorList>
            <person name="Kanchanasin P."/>
            <person name="Saeng-In P."/>
            <person name="Phongsopitanun W."/>
            <person name="Yuki M."/>
            <person name="Kudo T."/>
            <person name="Ohkuma M."/>
            <person name="Tanasupawat S."/>
        </authorList>
    </citation>
    <scope>NUCLEOTIDE SEQUENCE</scope>
    <source>
        <strain evidence="3">GKU 128</strain>
    </source>
</reference>
<proteinExistence type="inferred from homology"/>
<protein>
    <submittedName>
        <fullName evidence="3">Universal stress protein</fullName>
    </submittedName>
</protein>
<comment type="similarity">
    <text evidence="1">Belongs to the universal stress protein A family.</text>
</comment>
<dbReference type="CDD" id="cd00293">
    <property type="entry name" value="USP-like"/>
    <property type="match status" value="1"/>
</dbReference>
<comment type="caution">
    <text evidence="3">The sequence shown here is derived from an EMBL/GenBank/DDBJ whole genome shotgun (WGS) entry which is preliminary data.</text>
</comment>
<evidence type="ECO:0000256" key="1">
    <source>
        <dbReference type="ARBA" id="ARBA00008791"/>
    </source>
</evidence>
<accession>A0A939T1N6</accession>
<dbReference type="InterPro" id="IPR014729">
    <property type="entry name" value="Rossmann-like_a/b/a_fold"/>
</dbReference>
<dbReference type="PANTHER" id="PTHR46268">
    <property type="entry name" value="STRESS RESPONSE PROTEIN NHAX"/>
    <property type="match status" value="1"/>
</dbReference>
<dbReference type="PANTHER" id="PTHR46268:SF6">
    <property type="entry name" value="UNIVERSAL STRESS PROTEIN UP12"/>
    <property type="match status" value="1"/>
</dbReference>
<name>A0A939T1N6_9ACTN</name>
<evidence type="ECO:0000313" key="3">
    <source>
        <dbReference type="EMBL" id="MBO2447951.1"/>
    </source>
</evidence>
<dbReference type="SUPFAM" id="SSF52402">
    <property type="entry name" value="Adenine nucleotide alpha hydrolases-like"/>
    <property type="match status" value="2"/>
</dbReference>
<gene>
    <name evidence="3" type="ORF">J4573_12680</name>
</gene>
<sequence>MVTYPNVLVGYDGTDEGEAALRWAVEEARLRGRDLLVCHCWRWPFPISYIDYDIEHVVRRMGEHLLDQGVARARRLAPSLTVHKRLMDGPAYAALMHESLDAEVIVVGAHGGGVHERDEVVLGSTALQLPARSRRPVVVVREPGDRHERVVVGVDGSAGGDAALALAFEEAALRGWRLQAVHGCWDPGAVARTEIALFADEDQLKRSCGELLERTVAPWRVKYPHVEAETSLMLEGPRESLMAAAGAAGLIVLGSRGGGGIKPMLLGATSTALLQHAPCSVAIAPSMRPS</sequence>
<dbReference type="InterPro" id="IPR006016">
    <property type="entry name" value="UspA"/>
</dbReference>
<feature type="domain" description="UspA" evidence="2">
    <location>
        <begin position="4"/>
        <end position="141"/>
    </location>
</feature>
<dbReference type="InterPro" id="IPR006015">
    <property type="entry name" value="Universal_stress_UspA"/>
</dbReference>
<evidence type="ECO:0000259" key="2">
    <source>
        <dbReference type="Pfam" id="PF00582"/>
    </source>
</evidence>
<dbReference type="Pfam" id="PF00582">
    <property type="entry name" value="Usp"/>
    <property type="match status" value="2"/>
</dbReference>
<feature type="domain" description="UspA" evidence="2">
    <location>
        <begin position="148"/>
        <end position="284"/>
    </location>
</feature>
<dbReference type="Gene3D" id="3.40.50.620">
    <property type="entry name" value="HUPs"/>
    <property type="match status" value="2"/>
</dbReference>
<keyword evidence="4" id="KW-1185">Reference proteome</keyword>
<evidence type="ECO:0000313" key="4">
    <source>
        <dbReference type="Proteomes" id="UP000669179"/>
    </source>
</evidence>
<organism evidence="3 4">
    <name type="scientific">Actinomadura barringtoniae</name>
    <dbReference type="NCBI Taxonomy" id="1427535"/>
    <lineage>
        <taxon>Bacteria</taxon>
        <taxon>Bacillati</taxon>
        <taxon>Actinomycetota</taxon>
        <taxon>Actinomycetes</taxon>
        <taxon>Streptosporangiales</taxon>
        <taxon>Thermomonosporaceae</taxon>
        <taxon>Actinomadura</taxon>
    </lineage>
</organism>
<dbReference type="EMBL" id="JAGEOJ010000004">
    <property type="protein sequence ID" value="MBO2447951.1"/>
    <property type="molecule type" value="Genomic_DNA"/>
</dbReference>
<dbReference type="PRINTS" id="PR01438">
    <property type="entry name" value="UNVRSLSTRESS"/>
</dbReference>
<dbReference type="AlphaFoldDB" id="A0A939T1N6"/>
<dbReference type="Proteomes" id="UP000669179">
    <property type="component" value="Unassembled WGS sequence"/>
</dbReference>
<dbReference type="RefSeq" id="WP_208255583.1">
    <property type="nucleotide sequence ID" value="NZ_JAGEOJ010000004.1"/>
</dbReference>